<gene>
    <name evidence="1" type="ORF">M5X04_03380</name>
</gene>
<dbReference type="Pfam" id="PF09693">
    <property type="entry name" value="Phage_XkdX"/>
    <property type="match status" value="1"/>
</dbReference>
<name>A0ABT4E7B5_PAEAL</name>
<keyword evidence="2" id="KW-1185">Reference proteome</keyword>
<dbReference type="RefSeq" id="WP_174808349.1">
    <property type="nucleotide sequence ID" value="NZ_JAMDLY010000005.1"/>
</dbReference>
<evidence type="ECO:0000313" key="2">
    <source>
        <dbReference type="Proteomes" id="UP001527090"/>
    </source>
</evidence>
<dbReference type="Proteomes" id="UP001527090">
    <property type="component" value="Unassembled WGS sequence"/>
</dbReference>
<reference evidence="1 2" key="1">
    <citation type="submission" date="2022-05" db="EMBL/GenBank/DDBJ databases">
        <title>Genome Sequencing of Bee-Associated Microbes.</title>
        <authorList>
            <person name="Dunlap C."/>
        </authorList>
    </citation>
    <scope>NUCLEOTIDE SEQUENCE [LARGE SCALE GENOMIC DNA]</scope>
    <source>
        <strain evidence="1 2">NRRL NRS-750</strain>
    </source>
</reference>
<dbReference type="EMBL" id="JAMDLY010000005">
    <property type="protein sequence ID" value="MCY9528378.1"/>
    <property type="molecule type" value="Genomic_DNA"/>
</dbReference>
<comment type="caution">
    <text evidence="1">The sequence shown here is derived from an EMBL/GenBank/DDBJ whole genome shotgun (WGS) entry which is preliminary data.</text>
</comment>
<evidence type="ECO:0000313" key="1">
    <source>
        <dbReference type="EMBL" id="MCY9528378.1"/>
    </source>
</evidence>
<proteinExistence type="predicted"/>
<organism evidence="1 2">
    <name type="scientific">Paenibacillus alvei</name>
    <name type="common">Bacillus alvei</name>
    <dbReference type="NCBI Taxonomy" id="44250"/>
    <lineage>
        <taxon>Bacteria</taxon>
        <taxon>Bacillati</taxon>
        <taxon>Bacillota</taxon>
        <taxon>Bacilli</taxon>
        <taxon>Bacillales</taxon>
        <taxon>Paenibacillaceae</taxon>
        <taxon>Paenibacillus</taxon>
    </lineage>
</organism>
<accession>A0ABT4E7B5</accession>
<dbReference type="InterPro" id="IPR010022">
    <property type="entry name" value="XkdX"/>
</dbReference>
<dbReference type="NCBIfam" id="TIGR01669">
    <property type="entry name" value="phage_XkdX"/>
    <property type="match status" value="1"/>
</dbReference>
<protein>
    <submittedName>
        <fullName evidence="1">XkdX family protein</fullName>
    </submittedName>
</protein>
<sequence>MDWYTTVKRYYDMGIYKKDLNDPLYVGKFCEFGKITPEQFKEITGETYST</sequence>